<proteinExistence type="predicted"/>
<reference evidence="1 2" key="1">
    <citation type="submission" date="2018-11" db="EMBL/GenBank/DDBJ databases">
        <authorList>
            <person name="Li F."/>
        </authorList>
    </citation>
    <scope>NUCLEOTIDE SEQUENCE [LARGE SCALE GENOMIC DNA]</scope>
    <source>
        <strain evidence="1 2">Gsoil 097</strain>
    </source>
</reference>
<dbReference type="RefSeq" id="WP_123226969.1">
    <property type="nucleotide sequence ID" value="NZ_RJSE01000005.1"/>
</dbReference>
<keyword evidence="2" id="KW-1185">Reference proteome</keyword>
<gene>
    <name evidence="1" type="ORF">EFK50_07665</name>
</gene>
<accession>A0A3N0CLS7</accession>
<dbReference type="Proteomes" id="UP000267128">
    <property type="component" value="Unassembled WGS sequence"/>
</dbReference>
<dbReference type="EMBL" id="RJSE01000005">
    <property type="protein sequence ID" value="RNL64392.1"/>
    <property type="molecule type" value="Genomic_DNA"/>
</dbReference>
<organism evidence="1 2">
    <name type="scientific">Nocardioides marmoriginsengisoli</name>
    <dbReference type="NCBI Taxonomy" id="661483"/>
    <lineage>
        <taxon>Bacteria</taxon>
        <taxon>Bacillati</taxon>
        <taxon>Actinomycetota</taxon>
        <taxon>Actinomycetes</taxon>
        <taxon>Propionibacteriales</taxon>
        <taxon>Nocardioidaceae</taxon>
        <taxon>Nocardioides</taxon>
    </lineage>
</organism>
<evidence type="ECO:0000313" key="2">
    <source>
        <dbReference type="Proteomes" id="UP000267128"/>
    </source>
</evidence>
<sequence>MSGFKASDPLGTALHLTDADRAAWGEYESASRKAALEYEARPSAKPKMANHASCLCCGILTTRFVCLSCQQRDAEWRAIATDRDALIAIRRADIFPLRI</sequence>
<protein>
    <submittedName>
        <fullName evidence="1">Uncharacterized protein</fullName>
    </submittedName>
</protein>
<dbReference type="AlphaFoldDB" id="A0A3N0CLS7"/>
<name>A0A3N0CLS7_9ACTN</name>
<evidence type="ECO:0000313" key="1">
    <source>
        <dbReference type="EMBL" id="RNL64392.1"/>
    </source>
</evidence>
<comment type="caution">
    <text evidence="1">The sequence shown here is derived from an EMBL/GenBank/DDBJ whole genome shotgun (WGS) entry which is preliminary data.</text>
</comment>